<dbReference type="Proteomes" id="UP001225598">
    <property type="component" value="Chromosome"/>
</dbReference>
<dbReference type="Pfam" id="PF02230">
    <property type="entry name" value="Abhydrolase_2"/>
    <property type="match status" value="1"/>
</dbReference>
<dbReference type="InterPro" id="IPR003140">
    <property type="entry name" value="PLipase/COase/thioEstase"/>
</dbReference>
<proteinExistence type="predicted"/>
<dbReference type="InterPro" id="IPR029058">
    <property type="entry name" value="AB_hydrolase_fold"/>
</dbReference>
<dbReference type="EMBL" id="CP126969">
    <property type="protein sequence ID" value="WIM67336.1"/>
    <property type="molecule type" value="Genomic_DNA"/>
</dbReference>
<dbReference type="PANTHER" id="PTHR43037:SF1">
    <property type="entry name" value="BLL1128 PROTEIN"/>
    <property type="match status" value="1"/>
</dbReference>
<organism evidence="3 4">
    <name type="scientific">Corynebacterium breve</name>
    <dbReference type="NCBI Taxonomy" id="3049799"/>
    <lineage>
        <taxon>Bacteria</taxon>
        <taxon>Bacillati</taxon>
        <taxon>Actinomycetota</taxon>
        <taxon>Actinomycetes</taxon>
        <taxon>Mycobacteriales</taxon>
        <taxon>Corynebacteriaceae</taxon>
        <taxon>Corynebacterium</taxon>
    </lineage>
</organism>
<accession>A0ABY8VCH3</accession>
<dbReference type="Gene3D" id="3.40.50.1820">
    <property type="entry name" value="alpha/beta hydrolase"/>
    <property type="match status" value="1"/>
</dbReference>
<evidence type="ECO:0000256" key="1">
    <source>
        <dbReference type="ARBA" id="ARBA00022729"/>
    </source>
</evidence>
<gene>
    <name evidence="3" type="ORF">QP027_09540</name>
</gene>
<dbReference type="PANTHER" id="PTHR43037">
    <property type="entry name" value="UNNAMED PRODUCT-RELATED"/>
    <property type="match status" value="1"/>
</dbReference>
<evidence type="ECO:0000259" key="2">
    <source>
        <dbReference type="Pfam" id="PF02230"/>
    </source>
</evidence>
<protein>
    <submittedName>
        <fullName evidence="3">PHB depolymerase family esterase</fullName>
    </submittedName>
</protein>
<evidence type="ECO:0000313" key="4">
    <source>
        <dbReference type="Proteomes" id="UP001225598"/>
    </source>
</evidence>
<keyword evidence="1" id="KW-0732">Signal</keyword>
<evidence type="ECO:0000313" key="3">
    <source>
        <dbReference type="EMBL" id="WIM67336.1"/>
    </source>
</evidence>
<dbReference type="SUPFAM" id="SSF53474">
    <property type="entry name" value="alpha/beta-Hydrolases"/>
    <property type="match status" value="1"/>
</dbReference>
<dbReference type="RefSeq" id="WP_284824362.1">
    <property type="nucleotide sequence ID" value="NZ_CP126969.1"/>
</dbReference>
<sequence length="271" mass="29339">MKVQRSSLEFDRRDRTYIAIVPDEMPAAADVVIYFHGSMQSSNVARNFTGNTFDALADQHGVVICYPDGVHHHFNDSRRDFNEATRRLRIDDVGFTRELVAKLRDDYSVGRVFAAGYSNGGQMVTRLLHDAPGLLDGAALFAAPVPAEQNMLSDAAGWEPTPVLMVHGTADDMVPYAGGAAGYAGHQRGEVRSAIATAEYYAGLNGSSEHQRFDPMDTVVVDRFTGGATTELWSVEGMGHVVPSPKQLDARIGPGTDVFTGAEVVAKFFGL</sequence>
<reference evidence="3 4" key="1">
    <citation type="submission" date="2023-05" db="EMBL/GenBank/DDBJ databases">
        <title>Corynebacterium suedekumii sp. nov. and Corynebacterium breve sp. nov. isolated from raw cow's milk.</title>
        <authorList>
            <person name="Baer M.K."/>
            <person name="Mehl L."/>
            <person name="Hellmuth R."/>
            <person name="Marke G."/>
            <person name="Lipski A."/>
        </authorList>
    </citation>
    <scope>NUCLEOTIDE SEQUENCE [LARGE SCALE GENOMIC DNA]</scope>
    <source>
        <strain evidence="3 4">R4</strain>
    </source>
</reference>
<dbReference type="InterPro" id="IPR050955">
    <property type="entry name" value="Plant_Biomass_Hydrol_Est"/>
</dbReference>
<feature type="domain" description="Phospholipase/carboxylesterase/thioesterase" evidence="2">
    <location>
        <begin position="108"/>
        <end position="181"/>
    </location>
</feature>
<name>A0ABY8VCH3_9CORY</name>
<keyword evidence="4" id="KW-1185">Reference proteome</keyword>